<comment type="caution">
    <text evidence="2">The sequence shown here is derived from an EMBL/GenBank/DDBJ whole genome shotgun (WGS) entry which is preliminary data.</text>
</comment>
<evidence type="ECO:0000313" key="4">
    <source>
        <dbReference type="EMBL" id="CAF3895851.1"/>
    </source>
</evidence>
<dbReference type="Proteomes" id="UP000682733">
    <property type="component" value="Unassembled WGS sequence"/>
</dbReference>
<dbReference type="OrthoDB" id="10064970at2759"/>
<dbReference type="Proteomes" id="UP000681722">
    <property type="component" value="Unassembled WGS sequence"/>
</dbReference>
<keyword evidence="5" id="KW-1185">Reference proteome</keyword>
<evidence type="ECO:0000313" key="5">
    <source>
        <dbReference type="Proteomes" id="UP000663829"/>
    </source>
</evidence>
<organism evidence="2 5">
    <name type="scientific">Didymodactylos carnosus</name>
    <dbReference type="NCBI Taxonomy" id="1234261"/>
    <lineage>
        <taxon>Eukaryota</taxon>
        <taxon>Metazoa</taxon>
        <taxon>Spiralia</taxon>
        <taxon>Gnathifera</taxon>
        <taxon>Rotifera</taxon>
        <taxon>Eurotatoria</taxon>
        <taxon>Bdelloidea</taxon>
        <taxon>Philodinida</taxon>
        <taxon>Philodinidae</taxon>
        <taxon>Didymodactylos</taxon>
    </lineage>
</organism>
<proteinExistence type="predicted"/>
<dbReference type="EMBL" id="CAJNOQ010006351">
    <property type="protein sequence ID" value="CAF1132059.1"/>
    <property type="molecule type" value="Genomic_DNA"/>
</dbReference>
<dbReference type="Proteomes" id="UP000663829">
    <property type="component" value="Unassembled WGS sequence"/>
</dbReference>
<evidence type="ECO:0000313" key="3">
    <source>
        <dbReference type="EMBL" id="CAF3868152.1"/>
    </source>
</evidence>
<dbReference type="EMBL" id="CAJNOK010010058">
    <property type="protein sequence ID" value="CAF1105204.1"/>
    <property type="molecule type" value="Genomic_DNA"/>
</dbReference>
<evidence type="ECO:0000313" key="2">
    <source>
        <dbReference type="EMBL" id="CAF1132059.1"/>
    </source>
</evidence>
<dbReference type="EMBL" id="CAJOBC010006352">
    <property type="protein sequence ID" value="CAF3895851.1"/>
    <property type="molecule type" value="Genomic_DNA"/>
</dbReference>
<protein>
    <submittedName>
        <fullName evidence="2">Uncharacterized protein</fullName>
    </submittedName>
</protein>
<evidence type="ECO:0000313" key="1">
    <source>
        <dbReference type="EMBL" id="CAF1105204.1"/>
    </source>
</evidence>
<sequence length="135" mass="15578">MMGSQTIKLDYPDELIETGPKLDHGLVRSDLYPKDRQKSWSAVYSTIVNFTVNDFLKRGQKLSILNKIKCFKMASDNEKSFIIPIHHKHLKDNRNLNKNSNHNNIDNVTTDDIEKIILSAYETAKVLIDNLEMCK</sequence>
<name>A0A814RED8_9BILA</name>
<accession>A0A814RED8</accession>
<dbReference type="AlphaFoldDB" id="A0A814RED8"/>
<dbReference type="EMBL" id="CAJOBA010010847">
    <property type="protein sequence ID" value="CAF3868152.1"/>
    <property type="molecule type" value="Genomic_DNA"/>
</dbReference>
<reference evidence="2" key="1">
    <citation type="submission" date="2021-02" db="EMBL/GenBank/DDBJ databases">
        <authorList>
            <person name="Nowell W R."/>
        </authorList>
    </citation>
    <scope>NUCLEOTIDE SEQUENCE</scope>
</reference>
<gene>
    <name evidence="2" type="ORF">GPM918_LOCUS20246</name>
    <name evidence="1" type="ORF">OVA965_LOCUS19488</name>
    <name evidence="4" type="ORF">SRO942_LOCUS20245</name>
    <name evidence="3" type="ORF">TMI583_LOCUS19534</name>
</gene>
<dbReference type="Proteomes" id="UP000677228">
    <property type="component" value="Unassembled WGS sequence"/>
</dbReference>